<accession>A0A382IEH3</accession>
<dbReference type="PANTHER" id="PTHR36573">
    <property type="entry name" value="INTERMEMBRANE PHOSPHOLIPID TRANSPORT SYSTEM BINDING PROTEIN MLAC"/>
    <property type="match status" value="1"/>
</dbReference>
<evidence type="ECO:0008006" key="2">
    <source>
        <dbReference type="Google" id="ProtNLM"/>
    </source>
</evidence>
<protein>
    <recommendedName>
        <fullName evidence="2">Toluene tolerance protein</fullName>
    </recommendedName>
</protein>
<dbReference type="PANTHER" id="PTHR36573:SF1">
    <property type="entry name" value="INTERMEMBRANE PHOSPHOLIPID TRANSPORT SYSTEM BINDING PROTEIN MLAC"/>
    <property type="match status" value="1"/>
</dbReference>
<dbReference type="Gene3D" id="3.10.450.710">
    <property type="entry name" value="Tgt2/MlaC"/>
    <property type="match status" value="1"/>
</dbReference>
<reference evidence="1" key="1">
    <citation type="submission" date="2018-05" db="EMBL/GenBank/DDBJ databases">
        <authorList>
            <person name="Lanie J.A."/>
            <person name="Ng W.-L."/>
            <person name="Kazmierczak K.M."/>
            <person name="Andrzejewski T.M."/>
            <person name="Davidsen T.M."/>
            <person name="Wayne K.J."/>
            <person name="Tettelin H."/>
            <person name="Glass J.I."/>
            <person name="Rusch D."/>
            <person name="Podicherti R."/>
            <person name="Tsui H.-C.T."/>
            <person name="Winkler M.E."/>
        </authorList>
    </citation>
    <scope>NUCLEOTIDE SEQUENCE</scope>
</reference>
<organism evidence="1">
    <name type="scientific">marine metagenome</name>
    <dbReference type="NCBI Taxonomy" id="408172"/>
    <lineage>
        <taxon>unclassified sequences</taxon>
        <taxon>metagenomes</taxon>
        <taxon>ecological metagenomes</taxon>
    </lineage>
</organism>
<dbReference type="Pfam" id="PF05494">
    <property type="entry name" value="MlaC"/>
    <property type="match status" value="1"/>
</dbReference>
<sequence>MKWFKSCLTAVIIGFFAVPSVQADDVDDINKLVKKKVTIIFDLLGQKDADVNERNKKIVAELNEIIDFNLTAYLSLGKKNWKKLSKKQRSEFKKIFKQYINNYIVEKIALYNNQKIEIGAVKIIKKNKATLDVGFQSGGEQYQIIFKLRKNKKKKWLVWGLVIEGVSVIKTFQTQFSGVLKKDSLDVLLEKLRNSAPKS</sequence>
<dbReference type="AlphaFoldDB" id="A0A382IEH3"/>
<evidence type="ECO:0000313" key="1">
    <source>
        <dbReference type="EMBL" id="SVB97948.1"/>
    </source>
</evidence>
<dbReference type="InterPro" id="IPR008869">
    <property type="entry name" value="MlaC/ttg2D"/>
</dbReference>
<dbReference type="InterPro" id="IPR042245">
    <property type="entry name" value="Tgt2/MlaC_sf"/>
</dbReference>
<name>A0A382IEH3_9ZZZZ</name>
<dbReference type="EMBL" id="UINC01066846">
    <property type="protein sequence ID" value="SVB97948.1"/>
    <property type="molecule type" value="Genomic_DNA"/>
</dbReference>
<gene>
    <name evidence="1" type="ORF">METZ01_LOCUS250802</name>
</gene>
<proteinExistence type="predicted"/>